<dbReference type="InterPro" id="IPR020103">
    <property type="entry name" value="PsdUridine_synth_cat_dom_sf"/>
</dbReference>
<accession>A0AA37BQH8</accession>
<evidence type="ECO:0000256" key="3">
    <source>
        <dbReference type="ARBA" id="ARBA00022694"/>
    </source>
</evidence>
<dbReference type="SUPFAM" id="SSF55120">
    <property type="entry name" value="Pseudouridine synthase"/>
    <property type="match status" value="1"/>
</dbReference>
<evidence type="ECO:0000256" key="4">
    <source>
        <dbReference type="ARBA" id="ARBA00023235"/>
    </source>
</evidence>
<dbReference type="InterPro" id="IPR055174">
    <property type="entry name" value="Pus10_THUMP_arc"/>
</dbReference>
<name>A0AA37BQH8_9ARCH</name>
<dbReference type="GO" id="GO:0160148">
    <property type="term" value="F:tRNA pseudouridine(55) synthase activity"/>
    <property type="evidence" value="ECO:0007669"/>
    <property type="project" value="UniProtKB-EC"/>
</dbReference>
<dbReference type="Gene3D" id="3.30.70.3190">
    <property type="match status" value="1"/>
</dbReference>
<keyword evidence="8" id="KW-1185">Reference proteome</keyword>
<feature type="domain" description="Pus10-like C-terminal" evidence="5">
    <location>
        <begin position="161"/>
        <end position="384"/>
    </location>
</feature>
<dbReference type="Proteomes" id="UP000632195">
    <property type="component" value="Unassembled WGS sequence"/>
</dbReference>
<evidence type="ECO:0000256" key="2">
    <source>
        <dbReference type="ARBA" id="ARBA00012787"/>
    </source>
</evidence>
<dbReference type="GO" id="GO:0003723">
    <property type="term" value="F:RNA binding"/>
    <property type="evidence" value="ECO:0007669"/>
    <property type="project" value="InterPro"/>
</dbReference>
<feature type="domain" description="Pus10 THUMP" evidence="6">
    <location>
        <begin position="75"/>
        <end position="147"/>
    </location>
</feature>
<dbReference type="PANTHER" id="PTHR21568">
    <property type="entry name" value="TRNA PSEUDOURIDINE SYNTHASE PUS10"/>
    <property type="match status" value="1"/>
</dbReference>
<comment type="similarity">
    <text evidence="1">Belongs to the pseudouridine synthase Pus10 family.</text>
</comment>
<proteinExistence type="inferred from homology"/>
<keyword evidence="3" id="KW-0819">tRNA processing</keyword>
<evidence type="ECO:0000313" key="7">
    <source>
        <dbReference type="EMBL" id="GGM69711.1"/>
    </source>
</evidence>
<keyword evidence="4" id="KW-0413">Isomerase</keyword>
<comment type="caution">
    <text evidence="7">The sequence shown here is derived from an EMBL/GenBank/DDBJ whole genome shotgun (WGS) entry which is preliminary data.</text>
</comment>
<dbReference type="PANTHER" id="PTHR21568:SF0">
    <property type="entry name" value="TRNA PSEUDOURIDINE SYNTHASE PUS10"/>
    <property type="match status" value="1"/>
</dbReference>
<evidence type="ECO:0000259" key="6">
    <source>
        <dbReference type="Pfam" id="PF22023"/>
    </source>
</evidence>
<dbReference type="Pfam" id="PF21238">
    <property type="entry name" value="Pus10_C"/>
    <property type="match status" value="1"/>
</dbReference>
<evidence type="ECO:0000313" key="8">
    <source>
        <dbReference type="Proteomes" id="UP000632195"/>
    </source>
</evidence>
<dbReference type="InterPro" id="IPR048741">
    <property type="entry name" value="Pus10-like_C"/>
</dbReference>
<dbReference type="NCBIfam" id="TIGR01213">
    <property type="entry name" value="pseudo_Pus10arc"/>
    <property type="match status" value="1"/>
</dbReference>
<dbReference type="InterPro" id="IPR039894">
    <property type="entry name" value="Pus10-like"/>
</dbReference>
<dbReference type="FunFam" id="3.30.70.2510:FF:000001">
    <property type="entry name" value="tRNA pseudouridine synthase Pus10"/>
    <property type="match status" value="1"/>
</dbReference>
<gene>
    <name evidence="7" type="ORF">GCM10007108_04750</name>
</gene>
<evidence type="ECO:0000256" key="1">
    <source>
        <dbReference type="ARBA" id="ARBA00009652"/>
    </source>
</evidence>
<dbReference type="AlphaFoldDB" id="A0AA37BQH8"/>
<reference evidence="7" key="1">
    <citation type="journal article" date="2014" name="Int. J. Syst. Evol. Microbiol.">
        <title>Complete genome sequence of Corynebacterium casei LMG S-19264T (=DSM 44701T), isolated from a smear-ripened cheese.</title>
        <authorList>
            <consortium name="US DOE Joint Genome Institute (JGI-PGF)"/>
            <person name="Walter F."/>
            <person name="Albersmeier A."/>
            <person name="Kalinowski J."/>
            <person name="Ruckert C."/>
        </authorList>
    </citation>
    <scope>NUCLEOTIDE SEQUENCE</scope>
    <source>
        <strain evidence="7">JCM 13583</strain>
    </source>
</reference>
<dbReference type="GO" id="GO:0031119">
    <property type="term" value="P:tRNA pseudouridine synthesis"/>
    <property type="evidence" value="ECO:0007669"/>
    <property type="project" value="TreeGrafter"/>
</dbReference>
<reference evidence="7" key="2">
    <citation type="submission" date="2022-09" db="EMBL/GenBank/DDBJ databases">
        <authorList>
            <person name="Sun Q."/>
            <person name="Ohkuma M."/>
        </authorList>
    </citation>
    <scope>NUCLEOTIDE SEQUENCE</scope>
    <source>
        <strain evidence="7">JCM 13583</strain>
    </source>
</reference>
<dbReference type="RefSeq" id="WP_188679976.1">
    <property type="nucleotide sequence ID" value="NZ_BMNY01000001.1"/>
</dbReference>
<sequence length="389" mass="43748">MVRIEAEIPHDICVRCAGRIFALVDSGLTNTGRGEMLQFAIRSLTGNRDFSFVPERSCRVCRGTFLQMEKYLSMFLDATSGYEFSTFLVGSTFPEETVSEEQAIQALFPGLGESIKREFNRELGKLISSKTGKQHDRKEPDIIANYDLRYDTLSLTVRGFYVKGRYRKLSREIPQTRWIHRVGDDRSVEYFIGKPLCDMLGGKEYHLHAAGREDVDVRMLGSGRDFVIEVVNPRIRHLDLEEFRERVNASGYVEVDALSLAGPDDVVKVKSLQHEKTYEAVVRGEGSIDCSRLREALSSISGKLIYQRTPLRVSGRRADKIRPKRIVAASLLWCEGDRAAIRVRAEAGTYIKEMVSGDGGRTKPSLSSLYGSPLVVSELDVVEIHREGG</sequence>
<dbReference type="EMBL" id="BMNY01000001">
    <property type="protein sequence ID" value="GGM69711.1"/>
    <property type="molecule type" value="Genomic_DNA"/>
</dbReference>
<dbReference type="EC" id="5.4.99.25" evidence="2"/>
<protein>
    <recommendedName>
        <fullName evidence="2">tRNA pseudouridine(55) synthase</fullName>
        <ecNumber evidence="2">5.4.99.25</ecNumber>
    </recommendedName>
</protein>
<evidence type="ECO:0000259" key="5">
    <source>
        <dbReference type="Pfam" id="PF21238"/>
    </source>
</evidence>
<dbReference type="Gene3D" id="3.30.70.2510">
    <property type="match status" value="1"/>
</dbReference>
<organism evidence="7 8">
    <name type="scientific">Thermogymnomonas acidicola</name>
    <dbReference type="NCBI Taxonomy" id="399579"/>
    <lineage>
        <taxon>Archaea</taxon>
        <taxon>Methanobacteriati</taxon>
        <taxon>Thermoplasmatota</taxon>
        <taxon>Thermoplasmata</taxon>
        <taxon>Thermoplasmatales</taxon>
        <taxon>Thermogymnomonas</taxon>
    </lineage>
</organism>
<dbReference type="Pfam" id="PF22023">
    <property type="entry name" value="Pus10_THUMP_arc"/>
    <property type="match status" value="1"/>
</dbReference>